<feature type="domain" description="NADH:flavin oxidoreductase/NADH oxidase N-terminal" evidence="1">
    <location>
        <begin position="3"/>
        <end position="78"/>
    </location>
</feature>
<evidence type="ECO:0000313" key="3">
    <source>
        <dbReference type="Proteomes" id="UP000325565"/>
    </source>
</evidence>
<dbReference type="PANTHER" id="PTHR22893">
    <property type="entry name" value="NADH OXIDOREDUCTASE-RELATED"/>
    <property type="match status" value="1"/>
</dbReference>
<dbReference type="SUPFAM" id="SSF51395">
    <property type="entry name" value="FMN-linked oxidoreductases"/>
    <property type="match status" value="1"/>
</dbReference>
<organism evidence="2 3">
    <name type="scientific">Pseudomonas fluorescens</name>
    <dbReference type="NCBI Taxonomy" id="294"/>
    <lineage>
        <taxon>Bacteria</taxon>
        <taxon>Pseudomonadati</taxon>
        <taxon>Pseudomonadota</taxon>
        <taxon>Gammaproteobacteria</taxon>
        <taxon>Pseudomonadales</taxon>
        <taxon>Pseudomonadaceae</taxon>
        <taxon>Pseudomonas</taxon>
    </lineage>
</organism>
<proteinExistence type="predicted"/>
<dbReference type="Gene3D" id="3.20.20.70">
    <property type="entry name" value="Aldolase class I"/>
    <property type="match status" value="1"/>
</dbReference>
<dbReference type="EMBL" id="CABVJB010000001">
    <property type="protein sequence ID" value="VVP71153.1"/>
    <property type="molecule type" value="Genomic_DNA"/>
</dbReference>
<dbReference type="EC" id="1.-.-.-" evidence="2"/>
<dbReference type="Proteomes" id="UP000325565">
    <property type="component" value="Unassembled WGS sequence"/>
</dbReference>
<dbReference type="InterPro" id="IPR013785">
    <property type="entry name" value="Aldolase_TIM"/>
</dbReference>
<keyword evidence="2" id="KW-0560">Oxidoreductase</keyword>
<dbReference type="AlphaFoldDB" id="A0A5E7RJI5"/>
<dbReference type="PANTHER" id="PTHR22893:SF91">
    <property type="entry name" value="NADPH DEHYDROGENASE 2-RELATED"/>
    <property type="match status" value="1"/>
</dbReference>
<evidence type="ECO:0000313" key="2">
    <source>
        <dbReference type="EMBL" id="VVP71153.1"/>
    </source>
</evidence>
<dbReference type="InterPro" id="IPR001155">
    <property type="entry name" value="OxRdtase_FMN_N"/>
</dbReference>
<dbReference type="Pfam" id="PF00724">
    <property type="entry name" value="Oxidored_FMN"/>
    <property type="match status" value="1"/>
</dbReference>
<reference evidence="2 3" key="1">
    <citation type="submission" date="2019-09" db="EMBL/GenBank/DDBJ databases">
        <authorList>
            <person name="Chandra G."/>
            <person name="Truman W A."/>
        </authorList>
    </citation>
    <scope>NUCLEOTIDE SEQUENCE [LARGE SCALE GENOMIC DNA]</scope>
    <source>
        <strain evidence="2">PS922</strain>
    </source>
</reference>
<gene>
    <name evidence="2" type="primary">nemA_1</name>
    <name evidence="2" type="ORF">PS922_00819</name>
</gene>
<dbReference type="GO" id="GO:0016491">
    <property type="term" value="F:oxidoreductase activity"/>
    <property type="evidence" value="ECO:0007669"/>
    <property type="project" value="UniProtKB-KW"/>
</dbReference>
<sequence length="88" mass="9798">MNELFTPYDMCGTLLANRVVLAHMTRTRTLENNPNELIALYYAQRASAGLTTEGLPISEEAHGYLYTPGIYTAEHVEAGAKSVMLYEE</sequence>
<dbReference type="InterPro" id="IPR045247">
    <property type="entry name" value="Oye-like"/>
</dbReference>
<accession>A0A5E7RJI5</accession>
<name>A0A5E7RJI5_PSEFL</name>
<evidence type="ECO:0000259" key="1">
    <source>
        <dbReference type="Pfam" id="PF00724"/>
    </source>
</evidence>
<protein>
    <submittedName>
        <fullName evidence="2">N-ethylmaleimide reductase</fullName>
        <ecNumber evidence="2">1.-.-.-</ecNumber>
    </submittedName>
</protein>
<dbReference type="GO" id="GO:0010181">
    <property type="term" value="F:FMN binding"/>
    <property type="evidence" value="ECO:0007669"/>
    <property type="project" value="InterPro"/>
</dbReference>